<name>A0ABY6B922_9GAMM</name>
<evidence type="ECO:0000313" key="2">
    <source>
        <dbReference type="Proteomes" id="UP001064632"/>
    </source>
</evidence>
<dbReference type="SUPFAM" id="SSF52058">
    <property type="entry name" value="L domain-like"/>
    <property type="match status" value="1"/>
</dbReference>
<dbReference type="EMBL" id="CP104694">
    <property type="protein sequence ID" value="UXI66375.1"/>
    <property type="molecule type" value="Genomic_DNA"/>
</dbReference>
<reference evidence="1" key="1">
    <citation type="submission" date="2022-09" db="EMBL/GenBank/DDBJ databases">
        <title>Tahibacter sp. nov., isolated from a fresh water.</title>
        <authorList>
            <person name="Baek J.H."/>
            <person name="Lee J.K."/>
            <person name="Kim J.M."/>
            <person name="Jeon C.O."/>
        </authorList>
    </citation>
    <scope>NUCLEOTIDE SEQUENCE</scope>
    <source>
        <strain evidence="1">W38</strain>
    </source>
</reference>
<dbReference type="InterPro" id="IPR032675">
    <property type="entry name" value="LRR_dom_sf"/>
</dbReference>
<evidence type="ECO:0008006" key="3">
    <source>
        <dbReference type="Google" id="ProtNLM"/>
    </source>
</evidence>
<proteinExistence type="predicted"/>
<organism evidence="1 2">
    <name type="scientific">Tahibacter amnicola</name>
    <dbReference type="NCBI Taxonomy" id="2976241"/>
    <lineage>
        <taxon>Bacteria</taxon>
        <taxon>Pseudomonadati</taxon>
        <taxon>Pseudomonadota</taxon>
        <taxon>Gammaproteobacteria</taxon>
        <taxon>Lysobacterales</taxon>
        <taxon>Rhodanobacteraceae</taxon>
        <taxon>Tahibacter</taxon>
    </lineage>
</organism>
<sequence>MNARFRIPPALPDDAYYSVFGDPVIRCSRVAEPTAAIRAHQANPTATIGIEDESVADLRALQALPTSLQGLILGPTTKPKTHLDALAHFDQLDRLLISGKVKTVDPVGNLVTLRHLRFHRIRLHSLTFLDRLHHLETLVLDLCKLDEIGSLEGLGGLKQLVIHSEVAQPESLLALARLPGLERLSLCCDTPVHLPPMEHFPALRALRLTAPAISPGIEAIIEAPALEVLWMDVSDRRGDTAYRQWLRSLLAAAKGTARPPPPHLKRAWLGWMDGAERQALANWLQIAIVEQGGHLTMANAKMAVPGTHPVALPTHAPVEEADPHEAIQARVEKAIRGECLVRYAAYTESDTGEPIDNLDEIAWRGTCRFVSPPDTVHGLGSAYRSPPVTDPTWLDVARMANQMLKKTQDEDHCFLEGVTLLEHDGDVAILGFTMGS</sequence>
<dbReference type="Gene3D" id="3.80.10.10">
    <property type="entry name" value="Ribonuclease Inhibitor"/>
    <property type="match status" value="1"/>
</dbReference>
<keyword evidence="2" id="KW-1185">Reference proteome</keyword>
<protein>
    <recommendedName>
        <fullName evidence="3">Leucine rich repeat (LRR) protein</fullName>
    </recommendedName>
</protein>
<gene>
    <name evidence="1" type="ORF">N4264_16650</name>
</gene>
<dbReference type="RefSeq" id="WP_261693359.1">
    <property type="nucleotide sequence ID" value="NZ_CP104694.1"/>
</dbReference>
<accession>A0ABY6B922</accession>
<dbReference type="Proteomes" id="UP001064632">
    <property type="component" value="Chromosome"/>
</dbReference>
<evidence type="ECO:0000313" key="1">
    <source>
        <dbReference type="EMBL" id="UXI66375.1"/>
    </source>
</evidence>